<reference evidence="1 2" key="1">
    <citation type="submission" date="2018-06" db="EMBL/GenBank/DDBJ databases">
        <title>Draft genome sequence of hyperthermophilic methanogen Methanothermobacter tenebrarum sp. MCM-B 1447.</title>
        <authorList>
            <person name="Pore S.D."/>
            <person name="Dagar S."/>
            <person name="Dhakephalkar P.K."/>
        </authorList>
    </citation>
    <scope>NUCLEOTIDE SEQUENCE [LARGE SCALE GENOMIC DNA]</scope>
    <source>
        <strain evidence="1 2">MCM B 1447</strain>
    </source>
</reference>
<keyword evidence="2" id="KW-1185">Reference proteome</keyword>
<name>A0A328P964_9EURY</name>
<dbReference type="AlphaFoldDB" id="A0A328P964"/>
<organism evidence="1 2">
    <name type="scientific">Methanothermobacter tenebrarum</name>
    <dbReference type="NCBI Taxonomy" id="680118"/>
    <lineage>
        <taxon>Archaea</taxon>
        <taxon>Methanobacteriati</taxon>
        <taxon>Methanobacteriota</taxon>
        <taxon>Methanomada group</taxon>
        <taxon>Methanobacteria</taxon>
        <taxon>Methanobacteriales</taxon>
        <taxon>Methanobacteriaceae</taxon>
        <taxon>Methanothermobacter</taxon>
    </lineage>
</organism>
<dbReference type="EMBL" id="QLOE01000010">
    <property type="protein sequence ID" value="RAO78609.1"/>
    <property type="molecule type" value="Genomic_DNA"/>
</dbReference>
<protein>
    <submittedName>
        <fullName evidence="1">Uncharacterized protein</fullName>
    </submittedName>
</protein>
<sequence>MLLVVFLSVYIYASFSGPVAQDDVINETLPLALEYNKTKEYDTRDIPIKGKIICCPLSFPDFEDFIYEPPI</sequence>
<gene>
    <name evidence="1" type="ORF">DPC56_07040</name>
</gene>
<accession>A0A328P964</accession>
<evidence type="ECO:0000313" key="2">
    <source>
        <dbReference type="Proteomes" id="UP000249782"/>
    </source>
</evidence>
<dbReference type="Proteomes" id="UP000249782">
    <property type="component" value="Unassembled WGS sequence"/>
</dbReference>
<comment type="caution">
    <text evidence="1">The sequence shown here is derived from an EMBL/GenBank/DDBJ whole genome shotgun (WGS) entry which is preliminary data.</text>
</comment>
<proteinExistence type="predicted"/>
<evidence type="ECO:0000313" key="1">
    <source>
        <dbReference type="EMBL" id="RAO78609.1"/>
    </source>
</evidence>